<accession>A0AA40HFP9</accession>
<dbReference type="GO" id="GO:0036064">
    <property type="term" value="C:ciliary basal body"/>
    <property type="evidence" value="ECO:0007669"/>
    <property type="project" value="TreeGrafter"/>
</dbReference>
<dbReference type="Proteomes" id="UP001177744">
    <property type="component" value="Unassembled WGS sequence"/>
</dbReference>
<dbReference type="PANTHER" id="PTHR21223:SF3">
    <property type="entry name" value="CBY1-INTERACTING BAR DOMAIN-CONTAINING PROTEIN 2"/>
    <property type="match status" value="1"/>
</dbReference>
<dbReference type="GO" id="GO:0035869">
    <property type="term" value="C:ciliary transition zone"/>
    <property type="evidence" value="ECO:0007669"/>
    <property type="project" value="TreeGrafter"/>
</dbReference>
<dbReference type="Pfam" id="PF06730">
    <property type="entry name" value="FAM92"/>
    <property type="match status" value="1"/>
</dbReference>
<sequence>MWSTCDNNRSAGAHGFLLTTTLGSGDQRAEGRGGRQPHYPPAGETVDAFQTQKLKDLQKIFLDFVTIEMVFHAKAVEVYSSAFQTWRATTWRGICRAKMRGVYGQRTRGPAGTRLPPQLFRGEHGGGAVKPVTSEVTGGEAI</sequence>
<keyword evidence="3" id="KW-1185">Reference proteome</keyword>
<dbReference type="InterPro" id="IPR009602">
    <property type="entry name" value="CBAR/FAM92"/>
</dbReference>
<reference evidence="2" key="1">
    <citation type="submission" date="2023-06" db="EMBL/GenBank/DDBJ databases">
        <title>Reference genome for the Northern bat (Eptesicus nilssonii), a most northern bat species.</title>
        <authorList>
            <person name="Laine V.N."/>
            <person name="Pulliainen A.T."/>
            <person name="Lilley T.M."/>
        </authorList>
    </citation>
    <scope>NUCLEOTIDE SEQUENCE</scope>
    <source>
        <strain evidence="2">BLF_Eptnil</strain>
        <tissue evidence="2">Kidney</tissue>
    </source>
</reference>
<name>A0AA40HFP9_CNENI</name>
<dbReference type="AlphaFoldDB" id="A0AA40HFP9"/>
<protein>
    <submittedName>
        <fullName evidence="2">Uncharacterized protein</fullName>
    </submittedName>
</protein>
<feature type="region of interest" description="Disordered" evidence="1">
    <location>
        <begin position="24"/>
        <end position="43"/>
    </location>
</feature>
<feature type="region of interest" description="Disordered" evidence="1">
    <location>
        <begin position="105"/>
        <end position="142"/>
    </location>
</feature>
<organism evidence="2 3">
    <name type="scientific">Cnephaeus nilssonii</name>
    <name type="common">Northern bat</name>
    <name type="synonym">Eptesicus nilssonii</name>
    <dbReference type="NCBI Taxonomy" id="3371016"/>
    <lineage>
        <taxon>Eukaryota</taxon>
        <taxon>Metazoa</taxon>
        <taxon>Chordata</taxon>
        <taxon>Craniata</taxon>
        <taxon>Vertebrata</taxon>
        <taxon>Euteleostomi</taxon>
        <taxon>Mammalia</taxon>
        <taxon>Eutheria</taxon>
        <taxon>Laurasiatheria</taxon>
        <taxon>Chiroptera</taxon>
        <taxon>Yangochiroptera</taxon>
        <taxon>Vespertilionidae</taxon>
        <taxon>Cnephaeus</taxon>
    </lineage>
</organism>
<dbReference type="PANTHER" id="PTHR21223">
    <property type="entry name" value="CBY1-INTERACTING BAR DOMAIN-CONTAINING PROTEIN HOMOLOG"/>
    <property type="match status" value="1"/>
</dbReference>
<gene>
    <name evidence="2" type="ORF">QTO34_010575</name>
</gene>
<evidence type="ECO:0000313" key="3">
    <source>
        <dbReference type="Proteomes" id="UP001177744"/>
    </source>
</evidence>
<proteinExistence type="predicted"/>
<dbReference type="GO" id="GO:0060271">
    <property type="term" value="P:cilium assembly"/>
    <property type="evidence" value="ECO:0007669"/>
    <property type="project" value="TreeGrafter"/>
</dbReference>
<dbReference type="EMBL" id="JAULJE010000021">
    <property type="protein sequence ID" value="KAK1330386.1"/>
    <property type="molecule type" value="Genomic_DNA"/>
</dbReference>
<evidence type="ECO:0000313" key="2">
    <source>
        <dbReference type="EMBL" id="KAK1330386.1"/>
    </source>
</evidence>
<comment type="caution">
    <text evidence="2">The sequence shown here is derived from an EMBL/GenBank/DDBJ whole genome shotgun (WGS) entry which is preliminary data.</text>
</comment>
<evidence type="ECO:0000256" key="1">
    <source>
        <dbReference type="SAM" id="MobiDB-lite"/>
    </source>
</evidence>